<evidence type="ECO:0000313" key="3">
    <source>
        <dbReference type="Proteomes" id="UP000053660"/>
    </source>
</evidence>
<dbReference type="InterPro" id="IPR050904">
    <property type="entry name" value="Adhesion/Biosynth-related"/>
</dbReference>
<feature type="domain" description="FAS1" evidence="1">
    <location>
        <begin position="107"/>
        <end position="172"/>
    </location>
</feature>
<dbReference type="EMBL" id="KN559676">
    <property type="protein sequence ID" value="KHJ86680.1"/>
    <property type="molecule type" value="Genomic_DNA"/>
</dbReference>
<evidence type="ECO:0000313" key="2">
    <source>
        <dbReference type="EMBL" id="KHJ86680.1"/>
    </source>
</evidence>
<organism evidence="2 3">
    <name type="scientific">Oesophagostomum dentatum</name>
    <name type="common">Nodular worm</name>
    <dbReference type="NCBI Taxonomy" id="61180"/>
    <lineage>
        <taxon>Eukaryota</taxon>
        <taxon>Metazoa</taxon>
        <taxon>Ecdysozoa</taxon>
        <taxon>Nematoda</taxon>
        <taxon>Chromadorea</taxon>
        <taxon>Rhabditida</taxon>
        <taxon>Rhabditina</taxon>
        <taxon>Rhabditomorpha</taxon>
        <taxon>Strongyloidea</taxon>
        <taxon>Strongylidae</taxon>
        <taxon>Oesophagostomum</taxon>
    </lineage>
</organism>
<dbReference type="Pfam" id="PF02469">
    <property type="entry name" value="Fasciclin"/>
    <property type="match status" value="1"/>
</dbReference>
<accession>A0A0B1SU42</accession>
<proteinExistence type="predicted"/>
<dbReference type="AlphaFoldDB" id="A0A0B1SU42"/>
<evidence type="ECO:0000259" key="1">
    <source>
        <dbReference type="PROSITE" id="PS50213"/>
    </source>
</evidence>
<protein>
    <recommendedName>
        <fullName evidence="1">FAS1 domain-containing protein</fullName>
    </recommendedName>
</protein>
<dbReference type="PANTHER" id="PTHR10900">
    <property type="entry name" value="PERIOSTIN-RELATED"/>
    <property type="match status" value="1"/>
</dbReference>
<dbReference type="PANTHER" id="PTHR10900:SF77">
    <property type="entry name" value="FI19380P1"/>
    <property type="match status" value="1"/>
</dbReference>
<dbReference type="SUPFAM" id="SSF82153">
    <property type="entry name" value="FAS1 domain"/>
    <property type="match status" value="2"/>
</dbReference>
<dbReference type="PROSITE" id="PS50213">
    <property type="entry name" value="FAS1"/>
    <property type="match status" value="1"/>
</dbReference>
<reference evidence="2 3" key="1">
    <citation type="submission" date="2014-03" db="EMBL/GenBank/DDBJ databases">
        <title>Draft genome of the hookworm Oesophagostomum dentatum.</title>
        <authorList>
            <person name="Mitreva M."/>
        </authorList>
    </citation>
    <scope>NUCLEOTIDE SEQUENCE [LARGE SCALE GENOMIC DNA]</scope>
    <source>
        <strain evidence="2 3">OD-Hann</strain>
    </source>
</reference>
<sequence>MAKDSKLVDELNKKDVTIFVSPGNEDKVSDAKSYVLNRIVEGAYRPYDWVDGFVLKTAGGGELVVSQSEDAFGSVRSYVNCVPLNSTTIRTESGIVYVASGDLEPAAENVLAALEDDARFSSFVSILSKDLREMLSSNDSFTVFAPSDKVLASLSKSLIADIKEGRGCASGN</sequence>
<dbReference type="InterPro" id="IPR036378">
    <property type="entry name" value="FAS1_dom_sf"/>
</dbReference>
<dbReference type="Proteomes" id="UP000053660">
    <property type="component" value="Unassembled WGS sequence"/>
</dbReference>
<dbReference type="InterPro" id="IPR000782">
    <property type="entry name" value="FAS1_domain"/>
</dbReference>
<keyword evidence="3" id="KW-1185">Reference proteome</keyword>
<name>A0A0B1SU42_OESDE</name>
<gene>
    <name evidence="2" type="ORF">OESDEN_13561</name>
</gene>
<dbReference type="OrthoDB" id="286301at2759"/>
<dbReference type="Gene3D" id="2.30.180.10">
    <property type="entry name" value="FAS1 domain"/>
    <property type="match status" value="2"/>
</dbReference>